<keyword evidence="4" id="KW-0378">Hydrolase</keyword>
<dbReference type="GO" id="GO:0005886">
    <property type="term" value="C:plasma membrane"/>
    <property type="evidence" value="ECO:0007669"/>
    <property type="project" value="TreeGrafter"/>
</dbReference>
<dbReference type="InterPro" id="IPR008753">
    <property type="entry name" value="Peptidase_M13_N"/>
</dbReference>
<evidence type="ECO:0000256" key="2">
    <source>
        <dbReference type="ARBA" id="ARBA00022670"/>
    </source>
</evidence>
<evidence type="ECO:0000256" key="7">
    <source>
        <dbReference type="SAM" id="Phobius"/>
    </source>
</evidence>
<evidence type="ECO:0000256" key="3">
    <source>
        <dbReference type="ARBA" id="ARBA00022723"/>
    </source>
</evidence>
<dbReference type="PROSITE" id="PS51885">
    <property type="entry name" value="NEPRILYSIN"/>
    <property type="match status" value="1"/>
</dbReference>
<dbReference type="PANTHER" id="PTHR11733:SF237">
    <property type="entry name" value="NEPRILYSIN-LIKE 4"/>
    <property type="match status" value="1"/>
</dbReference>
<name>A0AAN9AV23_9CAEN</name>
<proteinExistence type="predicted"/>
<feature type="domain" description="Peptidase M13 N-terminal" evidence="9">
    <location>
        <begin position="112"/>
        <end position="503"/>
    </location>
</feature>
<evidence type="ECO:0000313" key="10">
    <source>
        <dbReference type="EMBL" id="KAK7093870.1"/>
    </source>
</evidence>
<dbReference type="AlphaFoldDB" id="A0AAN9AV23"/>
<keyword evidence="7" id="KW-0812">Transmembrane</keyword>
<accession>A0AAN9AV23</accession>
<evidence type="ECO:0000259" key="8">
    <source>
        <dbReference type="Pfam" id="PF01431"/>
    </source>
</evidence>
<dbReference type="Proteomes" id="UP001374579">
    <property type="component" value="Unassembled WGS sequence"/>
</dbReference>
<feature type="domain" description="Peptidase M13 C-terminal" evidence="8">
    <location>
        <begin position="562"/>
        <end position="765"/>
    </location>
</feature>
<dbReference type="InterPro" id="IPR024079">
    <property type="entry name" value="MetalloPept_cat_dom_sf"/>
</dbReference>
<dbReference type="CDD" id="cd08662">
    <property type="entry name" value="M13"/>
    <property type="match status" value="1"/>
</dbReference>
<dbReference type="EMBL" id="JBAMIC010000019">
    <property type="protein sequence ID" value="KAK7093870.1"/>
    <property type="molecule type" value="Genomic_DNA"/>
</dbReference>
<gene>
    <name evidence="10" type="ORF">V1264_007553</name>
</gene>
<evidence type="ECO:0000313" key="11">
    <source>
        <dbReference type="Proteomes" id="UP001374579"/>
    </source>
</evidence>
<dbReference type="Pfam" id="PF01431">
    <property type="entry name" value="Peptidase_M13"/>
    <property type="match status" value="1"/>
</dbReference>
<dbReference type="GO" id="GO:0004222">
    <property type="term" value="F:metalloendopeptidase activity"/>
    <property type="evidence" value="ECO:0007669"/>
    <property type="project" value="InterPro"/>
</dbReference>
<sequence length="766" mass="86540">MDNGVDLKQEKREGRGSSSRRWLYFFLGVLLAASVGLAIALILAEVKDDDKQPAATSAEKGVTMITKRPGATTQRLDTTASSGEDTEGVCVDASCVLRAGELLAAMDTEVDPCKDFYQYSCGNWIKTHSIPESESSYSRFGELRNNVRLELKGLLEQPYNSGTESDTIRKAKQLYQSCLDEDTLTKKGVEPLKTLVDGYGPWPLTQPKQFRQHMDLESTLVDLAKIKLSPLLDVGVYQDDENSSMFITWISQPGFGIDRDYMVKGRNSTEVMTYEELLRQLAIHVLGLPSSQSLDDAIGDVVEFEVKLAKLTPSRGEMRNTEMFYKKIPISQLQTTVPKFNWTKFLKDFFEPVNITLSDDDEVVLFAEKYLNDMLDLYKKTDQRIVANYLLMRSVDGYSGYLSKEIRDLNAPIRKVLYGVTQTRARWKTCVDRLGSTFMPTAVGQLYVNTYFSPAAKHKALEMIGDIRESMKEMISDVTWMDDATKHKALEKADAIIEKIGYPDYQFNETVLEEFYKDVDYHPETYFENGLDYYRSVFKDNSLNLLRVPRRTDWGDSASTVNAFYSSADNTITFPAGILQPPFYGEDFPMSMMFGGIGMVIGHEMTHGFDDQGRKYDKEGNNIPWWSNSSVAEYKKLTQCFVDQYSEQVVVGMHVNGQLTLGENIADNGGIKAAFMAFERWQRNNKKQPLLPGLGLSHEQLFFINFAQGWCDLTKDESAKNGLLTDPHSPDGVRVHVTASNSPQFAKAFSCPQGSPMNPDKRCHLW</sequence>
<evidence type="ECO:0000256" key="5">
    <source>
        <dbReference type="ARBA" id="ARBA00022833"/>
    </source>
</evidence>
<evidence type="ECO:0000256" key="4">
    <source>
        <dbReference type="ARBA" id="ARBA00022801"/>
    </source>
</evidence>
<feature type="transmembrane region" description="Helical" evidence="7">
    <location>
        <begin position="21"/>
        <end position="44"/>
    </location>
</feature>
<dbReference type="GO" id="GO:0016485">
    <property type="term" value="P:protein processing"/>
    <property type="evidence" value="ECO:0007669"/>
    <property type="project" value="TreeGrafter"/>
</dbReference>
<reference evidence="10 11" key="1">
    <citation type="submission" date="2024-02" db="EMBL/GenBank/DDBJ databases">
        <title>Chromosome-scale genome assembly of the rough periwinkle Littorina saxatilis.</title>
        <authorList>
            <person name="De Jode A."/>
            <person name="Faria R."/>
            <person name="Formenti G."/>
            <person name="Sims Y."/>
            <person name="Smith T.P."/>
            <person name="Tracey A."/>
            <person name="Wood J.M.D."/>
            <person name="Zagrodzka Z.B."/>
            <person name="Johannesson K."/>
            <person name="Butlin R.K."/>
            <person name="Leder E.H."/>
        </authorList>
    </citation>
    <scope>NUCLEOTIDE SEQUENCE [LARGE SCALE GENOMIC DNA]</scope>
    <source>
        <strain evidence="10">Snail1</strain>
        <tissue evidence="10">Muscle</tissue>
    </source>
</reference>
<dbReference type="Pfam" id="PF05649">
    <property type="entry name" value="Peptidase_M13_N"/>
    <property type="match status" value="1"/>
</dbReference>
<organism evidence="10 11">
    <name type="scientific">Littorina saxatilis</name>
    <dbReference type="NCBI Taxonomy" id="31220"/>
    <lineage>
        <taxon>Eukaryota</taxon>
        <taxon>Metazoa</taxon>
        <taxon>Spiralia</taxon>
        <taxon>Lophotrochozoa</taxon>
        <taxon>Mollusca</taxon>
        <taxon>Gastropoda</taxon>
        <taxon>Caenogastropoda</taxon>
        <taxon>Littorinimorpha</taxon>
        <taxon>Littorinoidea</taxon>
        <taxon>Littorinidae</taxon>
        <taxon>Littorina</taxon>
    </lineage>
</organism>
<dbReference type="SUPFAM" id="SSF55486">
    <property type="entry name" value="Metalloproteases ('zincins'), catalytic domain"/>
    <property type="match status" value="1"/>
</dbReference>
<keyword evidence="7" id="KW-1133">Transmembrane helix</keyword>
<dbReference type="InterPro" id="IPR018497">
    <property type="entry name" value="Peptidase_M13_C"/>
</dbReference>
<keyword evidence="7" id="KW-0472">Membrane</keyword>
<comment type="cofactor">
    <cofactor evidence="1">
        <name>Zn(2+)</name>
        <dbReference type="ChEBI" id="CHEBI:29105"/>
    </cofactor>
</comment>
<dbReference type="InterPro" id="IPR000718">
    <property type="entry name" value="Peptidase_M13"/>
</dbReference>
<comment type="caution">
    <text evidence="10">The sequence shown here is derived from an EMBL/GenBank/DDBJ whole genome shotgun (WGS) entry which is preliminary data.</text>
</comment>
<dbReference type="Gene3D" id="1.10.1380.10">
    <property type="entry name" value="Neutral endopeptidase , domain2"/>
    <property type="match status" value="1"/>
</dbReference>
<keyword evidence="2" id="KW-0645">Protease</keyword>
<dbReference type="PRINTS" id="PR00786">
    <property type="entry name" value="NEPRILYSIN"/>
</dbReference>
<dbReference type="PANTHER" id="PTHR11733">
    <property type="entry name" value="ZINC METALLOPROTEASE FAMILY M13 NEPRILYSIN-RELATED"/>
    <property type="match status" value="1"/>
</dbReference>
<evidence type="ECO:0000259" key="9">
    <source>
        <dbReference type="Pfam" id="PF05649"/>
    </source>
</evidence>
<evidence type="ECO:0000256" key="1">
    <source>
        <dbReference type="ARBA" id="ARBA00001947"/>
    </source>
</evidence>
<dbReference type="InterPro" id="IPR042089">
    <property type="entry name" value="Peptidase_M13_dom_2"/>
</dbReference>
<keyword evidence="11" id="KW-1185">Reference proteome</keyword>
<dbReference type="GO" id="GO:0046872">
    <property type="term" value="F:metal ion binding"/>
    <property type="evidence" value="ECO:0007669"/>
    <property type="project" value="UniProtKB-KW"/>
</dbReference>
<evidence type="ECO:0000256" key="6">
    <source>
        <dbReference type="ARBA" id="ARBA00023049"/>
    </source>
</evidence>
<keyword evidence="5" id="KW-0862">Zinc</keyword>
<keyword evidence="3" id="KW-0479">Metal-binding</keyword>
<dbReference type="Gene3D" id="3.40.390.10">
    <property type="entry name" value="Collagenase (Catalytic Domain)"/>
    <property type="match status" value="1"/>
</dbReference>
<keyword evidence="6" id="KW-0482">Metalloprotease</keyword>
<protein>
    <submittedName>
        <fullName evidence="10">Uncharacterized protein</fullName>
    </submittedName>
</protein>